<dbReference type="Pfam" id="PF24068">
    <property type="entry name" value="TPD1_C"/>
    <property type="match status" value="1"/>
</dbReference>
<proteinExistence type="predicted"/>
<dbReference type="PANTHER" id="PTHR33184:SF5">
    <property type="entry name" value="PUTATIVE-RELATED"/>
    <property type="match status" value="1"/>
</dbReference>
<evidence type="ECO:0000256" key="2">
    <source>
        <dbReference type="SAM" id="SignalP"/>
    </source>
</evidence>
<name>A0ABC8W1Y6_9POAL</name>
<sequence>MAAPMATLILFICALLCLVPTGAIAKDTDPCQDTDLTITTVPTGRMVRGQPEYKVTVDNQCSCAISNVVLSCPDGLSSTEPVDRTKIHVMDNRGMLCLLYNGWPVKRGSPVTFTYARSGTLGFTMYNATPNC</sequence>
<feature type="chain" id="PRO_5044763562" evidence="2">
    <location>
        <begin position="26"/>
        <end position="132"/>
    </location>
</feature>
<evidence type="ECO:0000313" key="4">
    <source>
        <dbReference type="Proteomes" id="UP001497457"/>
    </source>
</evidence>
<keyword evidence="4" id="KW-1185">Reference proteome</keyword>
<dbReference type="Proteomes" id="UP001497457">
    <property type="component" value="Chromosome 11b"/>
</dbReference>
<dbReference type="AlphaFoldDB" id="A0ABC8W1Y6"/>
<feature type="signal peptide" evidence="2">
    <location>
        <begin position="1"/>
        <end position="25"/>
    </location>
</feature>
<evidence type="ECO:0000313" key="3">
    <source>
        <dbReference type="EMBL" id="CAL4901130.1"/>
    </source>
</evidence>
<dbReference type="PANTHER" id="PTHR33184">
    <property type="entry name" value="PROTEIN TAPETUM DETERMINANT 1-LIKE-RELATED"/>
    <property type="match status" value="1"/>
</dbReference>
<organism evidence="3 4">
    <name type="scientific">Urochloa decumbens</name>
    <dbReference type="NCBI Taxonomy" id="240449"/>
    <lineage>
        <taxon>Eukaryota</taxon>
        <taxon>Viridiplantae</taxon>
        <taxon>Streptophyta</taxon>
        <taxon>Embryophyta</taxon>
        <taxon>Tracheophyta</taxon>
        <taxon>Spermatophyta</taxon>
        <taxon>Magnoliopsida</taxon>
        <taxon>Liliopsida</taxon>
        <taxon>Poales</taxon>
        <taxon>Poaceae</taxon>
        <taxon>PACMAD clade</taxon>
        <taxon>Panicoideae</taxon>
        <taxon>Panicodae</taxon>
        <taxon>Paniceae</taxon>
        <taxon>Melinidinae</taxon>
        <taxon>Urochloa</taxon>
    </lineage>
</organism>
<keyword evidence="1 2" id="KW-0732">Signal</keyword>
<dbReference type="InterPro" id="IPR040361">
    <property type="entry name" value="TPD1"/>
</dbReference>
<accession>A0ABC8W1Y6</accession>
<gene>
    <name evidence="3" type="ORF">URODEC1_LOCUS9125</name>
</gene>
<protein>
    <submittedName>
        <fullName evidence="3">Uncharacterized protein</fullName>
    </submittedName>
</protein>
<evidence type="ECO:0000256" key="1">
    <source>
        <dbReference type="ARBA" id="ARBA00022729"/>
    </source>
</evidence>
<reference evidence="3" key="1">
    <citation type="submission" date="2024-10" db="EMBL/GenBank/DDBJ databases">
        <authorList>
            <person name="Ryan C."/>
        </authorList>
    </citation>
    <scope>NUCLEOTIDE SEQUENCE [LARGE SCALE GENOMIC DNA]</scope>
</reference>
<dbReference type="EMBL" id="OZ075121">
    <property type="protein sequence ID" value="CAL4901130.1"/>
    <property type="molecule type" value="Genomic_DNA"/>
</dbReference>